<proteinExistence type="predicted"/>
<dbReference type="Proteomes" id="UP001516400">
    <property type="component" value="Unassembled WGS sequence"/>
</dbReference>
<sequence>MGTVRDIGPEMTENDIISMGKGMKPEVNIIGVRRFNRRLFNPDELDVCKNETECLYCKQCHSAKDRLCPEYMRQQKIWEIMALYNISLFEVDKASQNKLPPISSEYPNLHKNYDASPNVNQVNTMPSSRNKSYANALNHSPKKISVNMPQKRKLPFSPGYNQDEHKCLIHFYPNYPGRAALSSNVTPSSTEITVVEAIIHNQDPPMEI</sequence>
<name>A0ABD2N4J7_9CUCU</name>
<protein>
    <submittedName>
        <fullName evidence="1">Uncharacterized protein</fullName>
    </submittedName>
</protein>
<evidence type="ECO:0000313" key="2">
    <source>
        <dbReference type="Proteomes" id="UP001516400"/>
    </source>
</evidence>
<gene>
    <name evidence="1" type="ORF">HHI36_014805</name>
</gene>
<keyword evidence="2" id="KW-1185">Reference proteome</keyword>
<organism evidence="1 2">
    <name type="scientific">Cryptolaemus montrouzieri</name>
    <dbReference type="NCBI Taxonomy" id="559131"/>
    <lineage>
        <taxon>Eukaryota</taxon>
        <taxon>Metazoa</taxon>
        <taxon>Ecdysozoa</taxon>
        <taxon>Arthropoda</taxon>
        <taxon>Hexapoda</taxon>
        <taxon>Insecta</taxon>
        <taxon>Pterygota</taxon>
        <taxon>Neoptera</taxon>
        <taxon>Endopterygota</taxon>
        <taxon>Coleoptera</taxon>
        <taxon>Polyphaga</taxon>
        <taxon>Cucujiformia</taxon>
        <taxon>Coccinelloidea</taxon>
        <taxon>Coccinellidae</taxon>
        <taxon>Scymninae</taxon>
        <taxon>Scymnini</taxon>
        <taxon>Cryptolaemus</taxon>
    </lineage>
</organism>
<evidence type="ECO:0000313" key="1">
    <source>
        <dbReference type="EMBL" id="KAL3273357.1"/>
    </source>
</evidence>
<dbReference type="AlphaFoldDB" id="A0ABD2N4J7"/>
<comment type="caution">
    <text evidence="1">The sequence shown here is derived from an EMBL/GenBank/DDBJ whole genome shotgun (WGS) entry which is preliminary data.</text>
</comment>
<accession>A0ABD2N4J7</accession>
<reference evidence="1 2" key="1">
    <citation type="journal article" date="2021" name="BMC Biol.">
        <title>Horizontally acquired antibacterial genes associated with adaptive radiation of ladybird beetles.</title>
        <authorList>
            <person name="Li H.S."/>
            <person name="Tang X.F."/>
            <person name="Huang Y.H."/>
            <person name="Xu Z.Y."/>
            <person name="Chen M.L."/>
            <person name="Du X.Y."/>
            <person name="Qiu B.Y."/>
            <person name="Chen P.T."/>
            <person name="Zhang W."/>
            <person name="Slipinski A."/>
            <person name="Escalona H.E."/>
            <person name="Waterhouse R.M."/>
            <person name="Zwick A."/>
            <person name="Pang H."/>
        </authorList>
    </citation>
    <scope>NUCLEOTIDE SEQUENCE [LARGE SCALE GENOMIC DNA]</scope>
    <source>
        <strain evidence="1">SYSU2018</strain>
    </source>
</reference>
<dbReference type="EMBL" id="JABFTP020000062">
    <property type="protein sequence ID" value="KAL3273357.1"/>
    <property type="molecule type" value="Genomic_DNA"/>
</dbReference>